<reference evidence="1" key="2">
    <citation type="journal article" date="2021" name="Microbiome">
        <title>Successional dynamics and alternative stable states in a saline activated sludge microbial community over 9 years.</title>
        <authorList>
            <person name="Wang Y."/>
            <person name="Ye J."/>
            <person name="Ju F."/>
            <person name="Liu L."/>
            <person name="Boyd J.A."/>
            <person name="Deng Y."/>
            <person name="Parks D.H."/>
            <person name="Jiang X."/>
            <person name="Yin X."/>
            <person name="Woodcroft B.J."/>
            <person name="Tyson G.W."/>
            <person name="Hugenholtz P."/>
            <person name="Polz M.F."/>
            <person name="Zhang T."/>
        </authorList>
    </citation>
    <scope>NUCLEOTIDE SEQUENCE</scope>
    <source>
        <strain evidence="1">HKST-UBA01</strain>
    </source>
</reference>
<organism evidence="1 2">
    <name type="scientific">candidate division WWE3 bacterium</name>
    <dbReference type="NCBI Taxonomy" id="2053526"/>
    <lineage>
        <taxon>Bacteria</taxon>
        <taxon>Katanobacteria</taxon>
    </lineage>
</organism>
<dbReference type="InterPro" id="IPR029033">
    <property type="entry name" value="His_PPase_superfam"/>
</dbReference>
<dbReference type="EMBL" id="JAGQKX010000130">
    <property type="protein sequence ID" value="MCA9390558.1"/>
    <property type="molecule type" value="Genomic_DNA"/>
</dbReference>
<gene>
    <name evidence="1" type="ORF">KC571_04090</name>
</gene>
<proteinExistence type="predicted"/>
<name>A0A955LHR3_UNCKA</name>
<dbReference type="Proteomes" id="UP000701698">
    <property type="component" value="Unassembled WGS sequence"/>
</dbReference>
<dbReference type="InterPro" id="IPR013078">
    <property type="entry name" value="His_Pase_superF_clade-1"/>
</dbReference>
<protein>
    <submittedName>
        <fullName evidence="1">Histidine phosphatase family protein</fullName>
    </submittedName>
</protein>
<sequence length="112" mass="13185">HLLREIIFWPDLKNLYTNTEEERQRALTVYKRSQEHVIGKLHDLMMQHQSSNNFVLVTHGNVIRSLIAHENNISPEEMIKIETHHTGITELDYTDHGTFTITRTDDIKHLKS</sequence>
<comment type="caution">
    <text evidence="1">The sequence shown here is derived from an EMBL/GenBank/DDBJ whole genome shotgun (WGS) entry which is preliminary data.</text>
</comment>
<feature type="non-terminal residue" evidence="1">
    <location>
        <position position="1"/>
    </location>
</feature>
<evidence type="ECO:0000313" key="1">
    <source>
        <dbReference type="EMBL" id="MCA9390558.1"/>
    </source>
</evidence>
<evidence type="ECO:0000313" key="2">
    <source>
        <dbReference type="Proteomes" id="UP000701698"/>
    </source>
</evidence>
<dbReference type="SUPFAM" id="SSF53254">
    <property type="entry name" value="Phosphoglycerate mutase-like"/>
    <property type="match status" value="1"/>
</dbReference>
<reference evidence="1" key="1">
    <citation type="submission" date="2020-04" db="EMBL/GenBank/DDBJ databases">
        <authorList>
            <person name="Zhang T."/>
        </authorList>
    </citation>
    <scope>NUCLEOTIDE SEQUENCE</scope>
    <source>
        <strain evidence="1">HKST-UBA01</strain>
    </source>
</reference>
<dbReference type="Pfam" id="PF00300">
    <property type="entry name" value="His_Phos_1"/>
    <property type="match status" value="1"/>
</dbReference>
<dbReference type="Gene3D" id="3.40.50.1240">
    <property type="entry name" value="Phosphoglycerate mutase-like"/>
    <property type="match status" value="1"/>
</dbReference>
<dbReference type="AlphaFoldDB" id="A0A955LHR3"/>
<accession>A0A955LHR3</accession>